<name>A0AAD4SSD9_9MAGN</name>
<protein>
    <submittedName>
        <fullName evidence="1">Uncharacterized protein</fullName>
    </submittedName>
</protein>
<keyword evidence="2" id="KW-1185">Reference proteome</keyword>
<dbReference type="EMBL" id="JAJJMB010008951">
    <property type="protein sequence ID" value="KAI3918852.1"/>
    <property type="molecule type" value="Genomic_DNA"/>
</dbReference>
<dbReference type="Proteomes" id="UP001202328">
    <property type="component" value="Unassembled WGS sequence"/>
</dbReference>
<evidence type="ECO:0000313" key="1">
    <source>
        <dbReference type="EMBL" id="KAI3918852.1"/>
    </source>
</evidence>
<evidence type="ECO:0000313" key="2">
    <source>
        <dbReference type="Proteomes" id="UP001202328"/>
    </source>
</evidence>
<organism evidence="1 2">
    <name type="scientific">Papaver atlanticum</name>
    <dbReference type="NCBI Taxonomy" id="357466"/>
    <lineage>
        <taxon>Eukaryota</taxon>
        <taxon>Viridiplantae</taxon>
        <taxon>Streptophyta</taxon>
        <taxon>Embryophyta</taxon>
        <taxon>Tracheophyta</taxon>
        <taxon>Spermatophyta</taxon>
        <taxon>Magnoliopsida</taxon>
        <taxon>Ranunculales</taxon>
        <taxon>Papaveraceae</taxon>
        <taxon>Papaveroideae</taxon>
        <taxon>Papaver</taxon>
    </lineage>
</organism>
<gene>
    <name evidence="1" type="ORF">MKW98_017300</name>
</gene>
<reference evidence="1" key="1">
    <citation type="submission" date="2022-04" db="EMBL/GenBank/DDBJ databases">
        <title>A functionally conserved STORR gene fusion in Papaver species that diverged 16.8 million years ago.</title>
        <authorList>
            <person name="Catania T."/>
        </authorList>
    </citation>
    <scope>NUCLEOTIDE SEQUENCE</scope>
    <source>
        <strain evidence="1">S-188037</strain>
    </source>
</reference>
<comment type="caution">
    <text evidence="1">The sequence shown here is derived from an EMBL/GenBank/DDBJ whole genome shotgun (WGS) entry which is preliminary data.</text>
</comment>
<dbReference type="AlphaFoldDB" id="A0AAD4SSD9"/>
<accession>A0AAD4SSD9</accession>
<sequence>MGIMGNKPIHGYPLICPESTPKSAVRYLKISLYCLLQICNSFLTTTPDSLTTNSAKHWMENRLQRKQVFRVPNSDSSIKRVRITNCIVLQSSTQQQSAIVVLHSYQLPPLNGKHALHQNWIGIGPPSDCSLSVNIKIHVFL</sequence>
<proteinExistence type="predicted"/>